<accession>A0A0D2GNN7</accession>
<dbReference type="EMBL" id="ARQD01000003">
    <property type="protein sequence ID" value="KIX85014.1"/>
    <property type="molecule type" value="Genomic_DNA"/>
</dbReference>
<sequence>MAIKSILSIALFGFILCYGAEKTSLREGQTTLHRQARNGTKESILELLNTTVYDINALARLTIKREHHFISLLRMATYRWFNSW</sequence>
<proteinExistence type="predicted"/>
<dbReference type="AlphaFoldDB" id="A0A0D2GNN7"/>
<evidence type="ECO:0000313" key="2">
    <source>
        <dbReference type="Proteomes" id="UP000032214"/>
    </source>
</evidence>
<protein>
    <submittedName>
        <fullName evidence="1">Uncharacterized protein</fullName>
    </submittedName>
</protein>
<gene>
    <name evidence="1" type="ORF">J120_03620</name>
</gene>
<dbReference type="Proteomes" id="UP000032214">
    <property type="component" value="Unassembled WGS sequence"/>
</dbReference>
<organism evidence="1 2">
    <name type="scientific">candidate division TM6 bacterium JCVI TM6SC1</name>
    <dbReference type="NCBI Taxonomy" id="1306947"/>
    <lineage>
        <taxon>Bacteria</taxon>
        <taxon>Candidatus Babelota</taxon>
        <taxon>Vermiphilus</taxon>
    </lineage>
</organism>
<dbReference type="STRING" id="1306947.J120_03620"/>
<evidence type="ECO:0000313" key="1">
    <source>
        <dbReference type="EMBL" id="KIX85014.1"/>
    </source>
</evidence>
<keyword evidence="2" id="KW-1185">Reference proteome</keyword>
<name>A0A0D2GNN7_9BACT</name>
<comment type="caution">
    <text evidence="1">The sequence shown here is derived from an EMBL/GenBank/DDBJ whole genome shotgun (WGS) entry which is preliminary data.</text>
</comment>
<reference evidence="1 2" key="1">
    <citation type="journal article" date="2013" name="Proc. Natl. Acad. Sci. U.S.A.">
        <title>Candidate phylum TM6 genome recovered from a hospital sink biofilm provides genomic insights into this uncultivated phylum.</title>
        <authorList>
            <person name="McLean J.S."/>
            <person name="Lombardo M.J."/>
            <person name="Badger J.H."/>
            <person name="Edlund A."/>
            <person name="Novotny M."/>
            <person name="Yee-Greenbaum J."/>
            <person name="Vyahhi N."/>
            <person name="Hall A.P."/>
            <person name="Yang Y."/>
            <person name="Dupont C.L."/>
            <person name="Ziegler M.G."/>
            <person name="Chitsaz H."/>
            <person name="Allen A.E."/>
            <person name="Yooseph S."/>
            <person name="Tesler G."/>
            <person name="Pevzner P.A."/>
            <person name="Friedman R.M."/>
            <person name="Nealson K.H."/>
            <person name="Venter J.C."/>
            <person name="Lasken R.S."/>
        </authorList>
    </citation>
    <scope>NUCLEOTIDE SEQUENCE [LARGE SCALE GENOMIC DNA]</scope>
    <source>
        <strain evidence="1 2">TM6SC1</strain>
    </source>
</reference>